<dbReference type="InterPro" id="IPR003148">
    <property type="entry name" value="RCK_N"/>
</dbReference>
<feature type="domain" description="RCK N-terminal" evidence="2">
    <location>
        <begin position="124"/>
        <end position="239"/>
    </location>
</feature>
<keyword evidence="4" id="KW-1185">Reference proteome</keyword>
<dbReference type="Gene3D" id="1.10.287.70">
    <property type="match status" value="1"/>
</dbReference>
<dbReference type="Proteomes" id="UP000003980">
    <property type="component" value="Unassembled WGS sequence"/>
</dbReference>
<dbReference type="InterPro" id="IPR050721">
    <property type="entry name" value="Trk_Ktr_HKT_K-transport"/>
</dbReference>
<evidence type="ECO:0000313" key="3">
    <source>
        <dbReference type="EMBL" id="EHP70538.1"/>
    </source>
</evidence>
<name>H2C2R7_9CREN</name>
<dbReference type="SUPFAM" id="SSF51735">
    <property type="entry name" value="NAD(P)-binding Rossmann-fold domains"/>
    <property type="match status" value="1"/>
</dbReference>
<gene>
    <name evidence="3" type="ORF">MetMK1DRAFT_00010410</name>
</gene>
<feature type="transmembrane region" description="Helical" evidence="1">
    <location>
        <begin position="81"/>
        <end position="106"/>
    </location>
</feature>
<dbReference type="RefSeq" id="WP_009071291.1">
    <property type="nucleotide sequence ID" value="NZ_JH597761.1"/>
</dbReference>
<organism evidence="3 4">
    <name type="scientific">Metallosphaera yellowstonensis MK1</name>
    <dbReference type="NCBI Taxonomy" id="671065"/>
    <lineage>
        <taxon>Archaea</taxon>
        <taxon>Thermoproteota</taxon>
        <taxon>Thermoprotei</taxon>
        <taxon>Sulfolobales</taxon>
        <taxon>Sulfolobaceae</taxon>
        <taxon>Metallosphaera</taxon>
    </lineage>
</organism>
<dbReference type="GO" id="GO:0006813">
    <property type="term" value="P:potassium ion transport"/>
    <property type="evidence" value="ECO:0007669"/>
    <property type="project" value="InterPro"/>
</dbReference>
<dbReference type="SUPFAM" id="SSF81324">
    <property type="entry name" value="Voltage-gated potassium channels"/>
    <property type="match status" value="1"/>
</dbReference>
<dbReference type="PANTHER" id="PTHR43833:SF9">
    <property type="entry name" value="POTASSIUM CHANNEL PROTEIN YUGO-RELATED"/>
    <property type="match status" value="1"/>
</dbReference>
<dbReference type="OrthoDB" id="43518at2157"/>
<dbReference type="InterPro" id="IPR036721">
    <property type="entry name" value="RCK_C_sf"/>
</dbReference>
<reference evidence="3 4" key="1">
    <citation type="submission" date="2012-01" db="EMBL/GenBank/DDBJ databases">
        <title>Improved High-Quality Draft sequence of Metallosphaera yellowstonensis MK1.</title>
        <authorList>
            <consortium name="US DOE Joint Genome Institute"/>
            <person name="Lucas S."/>
            <person name="Han J."/>
            <person name="Cheng J.-F."/>
            <person name="Goodwin L."/>
            <person name="Pitluck S."/>
            <person name="Peters L."/>
            <person name="Teshima H."/>
            <person name="Detter J.C."/>
            <person name="Han C."/>
            <person name="Tapia R."/>
            <person name="Land M."/>
            <person name="Hauser L."/>
            <person name="Kyrpides N."/>
            <person name="Kozubal M."/>
            <person name="Macur R.E."/>
            <person name="Jay Z."/>
            <person name="Inskeep W."/>
            <person name="Woyke T."/>
        </authorList>
    </citation>
    <scope>NUCLEOTIDE SEQUENCE [LARGE SCALE GENOMIC DNA]</scope>
    <source>
        <strain evidence="3 4">MK1</strain>
    </source>
</reference>
<dbReference type="SUPFAM" id="SSF116726">
    <property type="entry name" value="TrkA C-terminal domain-like"/>
    <property type="match status" value="1"/>
</dbReference>
<dbReference type="PROSITE" id="PS51201">
    <property type="entry name" value="RCK_N"/>
    <property type="match status" value="1"/>
</dbReference>
<accession>H2C2R7</accession>
<dbReference type="InterPro" id="IPR036291">
    <property type="entry name" value="NAD(P)-bd_dom_sf"/>
</dbReference>
<sequence>MPGLRKVILDVMELLVAPYSVLRRIYFQIVLLALVVLANTVIFVKYQHLDWISAIYAGVNVVTTVGLYAPNIGQMPSLEKLLLVVTIVMAVGLYTSLIQSVVNTVVSRSSWADARARWRGSHLKGHTVIIGNGRIVVTAAKRLSSLGKEFIVLTNSKDVFDELQGDRAILGDPENDKDLMDAGITSASSAVIAMEDDVKTLLVTLKVQKLNPPLNTICVVRQASLIDVFRTAGADEVIPYEDIIGRITAAAAISRNVGGVIFTMDRKADMVVGFFDVGREVKLSELPKEVVPIIIVQEGKLNPFFTRDTVLKPGETLIVLGNPDYFREVSRKLSKGE</sequence>
<keyword evidence="1" id="KW-0472">Membrane</keyword>
<dbReference type="AlphaFoldDB" id="H2C2R7"/>
<evidence type="ECO:0000259" key="2">
    <source>
        <dbReference type="PROSITE" id="PS51201"/>
    </source>
</evidence>
<dbReference type="eggNOG" id="arCOG01958">
    <property type="taxonomic scope" value="Archaea"/>
</dbReference>
<dbReference type="HOGENOM" id="CLU_822869_0_0_2"/>
<protein>
    <submittedName>
        <fullName evidence="3">K+ transport system, NAD-binding component</fullName>
    </submittedName>
</protein>
<dbReference type="PANTHER" id="PTHR43833">
    <property type="entry name" value="POTASSIUM CHANNEL PROTEIN 2-RELATED-RELATED"/>
    <property type="match status" value="1"/>
</dbReference>
<dbReference type="EMBL" id="JH597761">
    <property type="protein sequence ID" value="EHP70538.1"/>
    <property type="molecule type" value="Genomic_DNA"/>
</dbReference>
<proteinExistence type="predicted"/>
<evidence type="ECO:0000256" key="1">
    <source>
        <dbReference type="SAM" id="Phobius"/>
    </source>
</evidence>
<dbReference type="STRING" id="671065.MetMK1DRAFT_00010410"/>
<feature type="transmembrane region" description="Helical" evidence="1">
    <location>
        <begin position="51"/>
        <end position="69"/>
    </location>
</feature>
<keyword evidence="1" id="KW-1133">Transmembrane helix</keyword>
<feature type="transmembrane region" description="Helical" evidence="1">
    <location>
        <begin position="25"/>
        <end position="44"/>
    </location>
</feature>
<evidence type="ECO:0000313" key="4">
    <source>
        <dbReference type="Proteomes" id="UP000003980"/>
    </source>
</evidence>
<dbReference type="Pfam" id="PF02254">
    <property type="entry name" value="TrkA_N"/>
    <property type="match status" value="1"/>
</dbReference>
<dbReference type="Gene3D" id="3.40.50.720">
    <property type="entry name" value="NAD(P)-binding Rossmann-like Domain"/>
    <property type="match status" value="1"/>
</dbReference>
<keyword evidence="1" id="KW-0812">Transmembrane</keyword>